<dbReference type="InterPro" id="IPR031837">
    <property type="entry name" value="DUF5071"/>
</dbReference>
<dbReference type="OrthoDB" id="2738105at2"/>
<dbReference type="Gene3D" id="1.25.40.750">
    <property type="entry name" value="Domain of unknown function DUF5071"/>
    <property type="match status" value="1"/>
</dbReference>
<evidence type="ECO:0000313" key="2">
    <source>
        <dbReference type="EMBL" id="RTQ87370.1"/>
    </source>
</evidence>
<protein>
    <submittedName>
        <fullName evidence="2">DUF5071 domain-containing protein</fullName>
    </submittedName>
</protein>
<gene>
    <name evidence="2" type="ORF">EKG35_19230</name>
</gene>
<dbReference type="Proteomes" id="UP000276349">
    <property type="component" value="Unassembled WGS sequence"/>
</dbReference>
<dbReference type="InterPro" id="IPR038692">
    <property type="entry name" value="Cthe_2751_sf"/>
</dbReference>
<dbReference type="EMBL" id="RXNR01000098">
    <property type="protein sequence ID" value="RTQ87370.1"/>
    <property type="molecule type" value="Genomic_DNA"/>
</dbReference>
<evidence type="ECO:0000259" key="1">
    <source>
        <dbReference type="Pfam" id="PF16804"/>
    </source>
</evidence>
<dbReference type="Pfam" id="PF16804">
    <property type="entry name" value="DUF5071"/>
    <property type="match status" value="1"/>
</dbReference>
<feature type="domain" description="DUF5071" evidence="1">
    <location>
        <begin position="11"/>
        <end position="129"/>
    </location>
</feature>
<name>A0A431UEJ1_9BACI</name>
<organism evidence="2 3">
    <name type="scientific">Lysinibacillus telephonicus</name>
    <dbReference type="NCBI Taxonomy" id="1714840"/>
    <lineage>
        <taxon>Bacteria</taxon>
        <taxon>Bacillati</taxon>
        <taxon>Bacillota</taxon>
        <taxon>Bacilli</taxon>
        <taxon>Bacillales</taxon>
        <taxon>Bacillaceae</taxon>
        <taxon>Lysinibacillus</taxon>
    </lineage>
</organism>
<sequence>MKYILRKQFEEKHMIEAEKILNHLTLTSDNAEPHLLQLFQLLKDGKISLTNQIAEVMLRFPTEITPFLFDVFGNLEESVDLKAACLQLLVPNVPFFVKIALEDELQRIANNPTEEEKGINLDKKAHEVLNGFI</sequence>
<dbReference type="AlphaFoldDB" id="A0A431UEJ1"/>
<keyword evidence="3" id="KW-1185">Reference proteome</keyword>
<comment type="caution">
    <text evidence="2">The sequence shown here is derived from an EMBL/GenBank/DDBJ whole genome shotgun (WGS) entry which is preliminary data.</text>
</comment>
<accession>A0A431UEJ1</accession>
<proteinExistence type="predicted"/>
<reference evidence="2 3" key="1">
    <citation type="submission" date="2018-12" db="EMBL/GenBank/DDBJ databases">
        <authorList>
            <person name="Yu L."/>
        </authorList>
    </citation>
    <scope>NUCLEOTIDE SEQUENCE [LARGE SCALE GENOMIC DNA]</scope>
    <source>
        <strain evidence="2 3">S5H2222</strain>
    </source>
</reference>
<evidence type="ECO:0000313" key="3">
    <source>
        <dbReference type="Proteomes" id="UP000276349"/>
    </source>
</evidence>